<dbReference type="SUPFAM" id="SSF50969">
    <property type="entry name" value="YVTN repeat-like/Quinoprotein amine dehydrogenase"/>
    <property type="match status" value="1"/>
</dbReference>
<evidence type="ECO:0000256" key="1">
    <source>
        <dbReference type="ARBA" id="ARBA00004123"/>
    </source>
</evidence>
<keyword evidence="3" id="KW-0677">Repeat</keyword>
<dbReference type="GO" id="GO:0043596">
    <property type="term" value="C:nuclear replication fork"/>
    <property type="evidence" value="ECO:0007669"/>
    <property type="project" value="TreeGrafter"/>
</dbReference>
<dbReference type="GO" id="GO:0006261">
    <property type="term" value="P:DNA-templated DNA replication"/>
    <property type="evidence" value="ECO:0007669"/>
    <property type="project" value="InterPro"/>
</dbReference>
<dbReference type="PROSITE" id="PS50082">
    <property type="entry name" value="WD_REPEATS_2"/>
    <property type="match status" value="3"/>
</dbReference>
<dbReference type="GO" id="GO:0006281">
    <property type="term" value="P:DNA repair"/>
    <property type="evidence" value="ECO:0007669"/>
    <property type="project" value="TreeGrafter"/>
</dbReference>
<feature type="domain" description="WDHD1 first WD40" evidence="9">
    <location>
        <begin position="8"/>
        <end position="297"/>
    </location>
</feature>
<dbReference type="InterPro" id="IPR048591">
    <property type="entry name" value="WDHD1/CFT4_hel"/>
</dbReference>
<keyword evidence="4" id="KW-0539">Nucleus</keyword>
<evidence type="ECO:0000256" key="5">
    <source>
        <dbReference type="PROSITE-ProRule" id="PRU00221"/>
    </source>
</evidence>
<dbReference type="InterPro" id="IPR036322">
    <property type="entry name" value="WD40_repeat_dom_sf"/>
</dbReference>
<organism evidence="10 11">
    <name type="scientific">Dreissena polymorpha</name>
    <name type="common">Zebra mussel</name>
    <name type="synonym">Mytilus polymorpha</name>
    <dbReference type="NCBI Taxonomy" id="45954"/>
    <lineage>
        <taxon>Eukaryota</taxon>
        <taxon>Metazoa</taxon>
        <taxon>Spiralia</taxon>
        <taxon>Lophotrochozoa</taxon>
        <taxon>Mollusca</taxon>
        <taxon>Bivalvia</taxon>
        <taxon>Autobranchia</taxon>
        <taxon>Heteroconchia</taxon>
        <taxon>Euheterodonta</taxon>
        <taxon>Imparidentia</taxon>
        <taxon>Neoheterodontei</taxon>
        <taxon>Myida</taxon>
        <taxon>Dreissenoidea</taxon>
        <taxon>Dreissenidae</taxon>
        <taxon>Dreissena</taxon>
    </lineage>
</organism>
<comment type="subcellular location">
    <subcellularLocation>
        <location evidence="1">Nucleus</location>
    </subcellularLocation>
</comment>
<feature type="domain" description="WDHD1/CFT4 second beta-propeller" evidence="7">
    <location>
        <begin position="402"/>
        <end position="685"/>
    </location>
</feature>
<dbReference type="SUPFAM" id="SSF50978">
    <property type="entry name" value="WD40 repeat-like"/>
    <property type="match status" value="1"/>
</dbReference>
<feature type="region of interest" description="Disordered" evidence="6">
    <location>
        <begin position="998"/>
        <end position="1065"/>
    </location>
</feature>
<evidence type="ECO:0000256" key="3">
    <source>
        <dbReference type="ARBA" id="ARBA00022737"/>
    </source>
</evidence>
<feature type="domain" description="WDHD1/CFT4 helical bundle" evidence="8">
    <location>
        <begin position="693"/>
        <end position="793"/>
    </location>
</feature>
<feature type="region of interest" description="Disordered" evidence="6">
    <location>
        <begin position="919"/>
        <end position="954"/>
    </location>
</feature>
<feature type="repeat" description="WD" evidence="5">
    <location>
        <begin position="231"/>
        <end position="265"/>
    </location>
</feature>
<evidence type="ECO:0000259" key="9">
    <source>
        <dbReference type="Pfam" id="PF24817"/>
    </source>
</evidence>
<evidence type="ECO:0008006" key="12">
    <source>
        <dbReference type="Google" id="ProtNLM"/>
    </source>
</evidence>
<feature type="compositionally biased region" description="Acidic residues" evidence="6">
    <location>
        <begin position="827"/>
        <end position="848"/>
    </location>
</feature>
<dbReference type="CDD" id="cd21993">
    <property type="entry name" value="HMG-box_WDHD1"/>
    <property type="match status" value="1"/>
</dbReference>
<dbReference type="PROSITE" id="PS50294">
    <property type="entry name" value="WD_REPEATS_REGION"/>
    <property type="match status" value="2"/>
</dbReference>
<sequence length="1065" mass="118117">MPTVNPMRYAHSDGLTDVCFDENGRYILTGGSDGDIRIWDGIDDDDAISHRCGDKTFSIAIKGSRYFAATDTNTIQAYNFPEGTPDGILTRFTAPANHIVLNKTGKILVAGASDFAIKIVEVDNCSTKTYQGHEAPVLSVALDPNEEYLASSSCDGTVKIWKVADRTVIHSTNMLSKCSDVSLSKTLCRLCWEPTKGKVLYVPGHKEVVVLERQSWKKLTSITDPCFTEHVSVVAVSPDGKYLAAGGYDGWIAVFDLKAKSCVDKHRNEKGLSITAMAWNPKNNMQLVFCDNQGQLGQLTDISTSVENKDVEPSGDKTVEAGVFDDDDDFLVAAAEDGNISEDDGVKIAKPKAIFSDDDSMPEFPVKPGNEDDASSVTSEKSEPPRPEPRVIEGFRPTPLQRPFQSGSTPEHLTSRFMIWNAVGIIRQYNSEEENSIDIEFHDTSIHHAMHLINGSNFTIADLSMEAALLATEGDSDTPSKLTCMHFSSWDNNKEWSVTMPEEEVVQCVTLGEGWLAVATSQRNVRLFSVAGVQKEVFTIPGPVVCMCGHTSQLLIIYHRGMGVPGEQCLGVTYLDVRDWRREVHCEPLPLSPTATLNWAGFSAEGTPFFMDSTGIIRMFNRAAGKSWTQIANTRTHAKGKSDHYWIVSMHENPQQIRCIPCKGSRYPATLPRPAPVVLPFQVPLCELNTEKSQYEELLWRTGLLTAHFDQWAKQGYEVDDSQKAETRKPSQEALMKLFALSARSEREFRALEVCEMMSDQHTLQLAIKYSSRMRYMQLAQRISEMAVRKAEEEQAKAYAQSQTEDDYGTGSAGRSSGVRSYGNEAEREEEEATQDGVEEEGDMETEADQPSGPLLETKIREDRSEKVNNPFQARSNPFKVSSTPSQSPSVTKGTQIFDGLAKKKEKSVGLFSQDTKLKTTKKGSQQKLLLKKKADTKADKTETKATPKNTTPFDLWLEDHGACLREEHADLDEEEFSKKAAEQFRLLPRDEKQIWLTKSKEANTKSKENVSADGDNKKRKRDEEDDSVVEKKLRDSGEGGNLAKKPLGHTANSKLSGFAFGGGS</sequence>
<dbReference type="InterPro" id="IPR036910">
    <property type="entry name" value="HMG_box_dom_sf"/>
</dbReference>
<reference evidence="10" key="2">
    <citation type="submission" date="2020-11" db="EMBL/GenBank/DDBJ databases">
        <authorList>
            <person name="McCartney M.A."/>
            <person name="Auch B."/>
            <person name="Kono T."/>
            <person name="Mallez S."/>
            <person name="Becker A."/>
            <person name="Gohl D.M."/>
            <person name="Silverstein K.A.T."/>
            <person name="Koren S."/>
            <person name="Bechman K.B."/>
            <person name="Herman A."/>
            <person name="Abrahante J.E."/>
            <person name="Garbe J."/>
        </authorList>
    </citation>
    <scope>NUCLEOTIDE SEQUENCE</scope>
    <source>
        <strain evidence="10">Duluth1</strain>
        <tissue evidence="10">Whole animal</tissue>
    </source>
</reference>
<dbReference type="Pfam" id="PF20946">
    <property type="entry name" value="Ctf4_C"/>
    <property type="match status" value="1"/>
</dbReference>
<dbReference type="OrthoDB" id="427368at2759"/>
<dbReference type="Gene3D" id="2.130.10.10">
    <property type="entry name" value="YVTN repeat-like/Quinoprotein amine dehydrogenase"/>
    <property type="match status" value="2"/>
</dbReference>
<dbReference type="EMBL" id="JAIWYP010000003">
    <property type="protein sequence ID" value="KAH3854450.1"/>
    <property type="molecule type" value="Genomic_DNA"/>
</dbReference>
<dbReference type="InterPro" id="IPR057646">
    <property type="entry name" value="WD40_WDHD1_1st"/>
</dbReference>
<dbReference type="Pfam" id="PF12341">
    <property type="entry name" value="Mcl1_mid"/>
    <property type="match status" value="1"/>
</dbReference>
<evidence type="ECO:0000256" key="2">
    <source>
        <dbReference type="ARBA" id="ARBA00022574"/>
    </source>
</evidence>
<feature type="compositionally biased region" description="Basic and acidic residues" evidence="6">
    <location>
        <begin position="933"/>
        <end position="946"/>
    </location>
</feature>
<dbReference type="PANTHER" id="PTHR19932:SF10">
    <property type="entry name" value="WD REPEAT AND HMG-BOX DNA-BINDING PROTEIN 1"/>
    <property type="match status" value="1"/>
</dbReference>
<dbReference type="SMART" id="SM00320">
    <property type="entry name" value="WD40"/>
    <property type="match status" value="5"/>
</dbReference>
<protein>
    <recommendedName>
        <fullName evidence="12">WD repeat and HMG-box DNA-binding protein 1</fullName>
    </recommendedName>
</protein>
<evidence type="ECO:0000259" key="8">
    <source>
        <dbReference type="Pfam" id="PF20946"/>
    </source>
</evidence>
<evidence type="ECO:0000259" key="7">
    <source>
        <dbReference type="Pfam" id="PF12341"/>
    </source>
</evidence>
<reference evidence="10" key="1">
    <citation type="journal article" date="2019" name="bioRxiv">
        <title>The Genome of the Zebra Mussel, Dreissena polymorpha: A Resource for Invasive Species Research.</title>
        <authorList>
            <person name="McCartney M.A."/>
            <person name="Auch B."/>
            <person name="Kono T."/>
            <person name="Mallez S."/>
            <person name="Zhang Y."/>
            <person name="Obille A."/>
            <person name="Becker A."/>
            <person name="Abrahante J.E."/>
            <person name="Garbe J."/>
            <person name="Badalamenti J.P."/>
            <person name="Herman A."/>
            <person name="Mangelson H."/>
            <person name="Liachko I."/>
            <person name="Sullivan S."/>
            <person name="Sone E.D."/>
            <person name="Koren S."/>
            <person name="Silverstein K.A.T."/>
            <person name="Beckman K.B."/>
            <person name="Gohl D.M."/>
        </authorList>
    </citation>
    <scope>NUCLEOTIDE SEQUENCE</scope>
    <source>
        <strain evidence="10">Duluth1</strain>
        <tissue evidence="10">Whole animal</tissue>
    </source>
</reference>
<proteinExistence type="predicted"/>
<dbReference type="GO" id="GO:0003682">
    <property type="term" value="F:chromatin binding"/>
    <property type="evidence" value="ECO:0007669"/>
    <property type="project" value="TreeGrafter"/>
</dbReference>
<dbReference type="InterPro" id="IPR022100">
    <property type="entry name" value="WDHD1/CFT4_beta-prop_2nd"/>
</dbReference>
<feature type="compositionally biased region" description="Basic and acidic residues" evidence="6">
    <location>
        <begin position="858"/>
        <end position="867"/>
    </location>
</feature>
<feature type="compositionally biased region" description="Low complexity" evidence="6">
    <location>
        <begin position="880"/>
        <end position="893"/>
    </location>
</feature>
<feature type="region of interest" description="Disordered" evidence="6">
    <location>
        <begin position="797"/>
        <end position="895"/>
    </location>
</feature>
<evidence type="ECO:0000256" key="4">
    <source>
        <dbReference type="ARBA" id="ARBA00023242"/>
    </source>
</evidence>
<evidence type="ECO:0000256" key="6">
    <source>
        <dbReference type="SAM" id="MobiDB-lite"/>
    </source>
</evidence>
<keyword evidence="2 5" id="KW-0853">WD repeat</keyword>
<evidence type="ECO:0000313" key="10">
    <source>
        <dbReference type="EMBL" id="KAH3854450.1"/>
    </source>
</evidence>
<dbReference type="GO" id="GO:0000278">
    <property type="term" value="P:mitotic cell cycle"/>
    <property type="evidence" value="ECO:0007669"/>
    <property type="project" value="TreeGrafter"/>
</dbReference>
<dbReference type="InterPro" id="IPR055339">
    <property type="entry name" value="HMG-box_WDHD1"/>
</dbReference>
<keyword evidence="11" id="KW-1185">Reference proteome</keyword>
<feature type="repeat" description="WD" evidence="5">
    <location>
        <begin position="130"/>
        <end position="171"/>
    </location>
</feature>
<dbReference type="Proteomes" id="UP000828390">
    <property type="component" value="Unassembled WGS sequence"/>
</dbReference>
<dbReference type="Gene3D" id="1.10.30.10">
    <property type="entry name" value="High mobility group box domain"/>
    <property type="match status" value="1"/>
</dbReference>
<dbReference type="SUPFAM" id="SSF47095">
    <property type="entry name" value="HMG-box"/>
    <property type="match status" value="1"/>
</dbReference>
<dbReference type="AlphaFoldDB" id="A0A9D4L9G3"/>
<gene>
    <name evidence="10" type="ORF">DPMN_096992</name>
</gene>
<dbReference type="Pfam" id="PF24817">
    <property type="entry name" value="WD40_WDHD1_1st"/>
    <property type="match status" value="1"/>
</dbReference>
<dbReference type="PANTHER" id="PTHR19932">
    <property type="entry name" value="WD REPEAT AND HMG-BOX DNA BINDING PROTEIN"/>
    <property type="match status" value="1"/>
</dbReference>
<feature type="region of interest" description="Disordered" evidence="6">
    <location>
        <begin position="352"/>
        <end position="410"/>
    </location>
</feature>
<accession>A0A9D4L9G3</accession>
<feature type="repeat" description="WD" evidence="5">
    <location>
        <begin position="8"/>
        <end position="40"/>
    </location>
</feature>
<feature type="compositionally biased region" description="Basic and acidic residues" evidence="6">
    <location>
        <begin position="998"/>
        <end position="1017"/>
    </location>
</feature>
<name>A0A9D4L9G3_DREPO</name>
<dbReference type="GO" id="GO:0003677">
    <property type="term" value="F:DNA binding"/>
    <property type="evidence" value="ECO:0007669"/>
    <property type="project" value="InterPro"/>
</dbReference>
<feature type="compositionally biased region" description="Basic and acidic residues" evidence="6">
    <location>
        <begin position="1029"/>
        <end position="1038"/>
    </location>
</feature>
<comment type="caution">
    <text evidence="10">The sequence shown here is derived from an EMBL/GenBank/DDBJ whole genome shotgun (WGS) entry which is preliminary data.</text>
</comment>
<dbReference type="InterPro" id="IPR001680">
    <property type="entry name" value="WD40_rpt"/>
</dbReference>
<dbReference type="InterPro" id="IPR011044">
    <property type="entry name" value="Quino_amine_DH_bsu"/>
</dbReference>
<dbReference type="InterPro" id="IPR015943">
    <property type="entry name" value="WD40/YVTN_repeat-like_dom_sf"/>
</dbReference>
<evidence type="ECO:0000313" key="11">
    <source>
        <dbReference type="Proteomes" id="UP000828390"/>
    </source>
</evidence>
<feature type="compositionally biased region" description="Basic and acidic residues" evidence="6">
    <location>
        <begin position="380"/>
        <end position="393"/>
    </location>
</feature>